<comment type="caution">
    <text evidence="1">The sequence shown here is derived from an EMBL/GenBank/DDBJ whole genome shotgun (WGS) entry which is preliminary data.</text>
</comment>
<dbReference type="Proteomes" id="UP001143856">
    <property type="component" value="Unassembled WGS sequence"/>
</dbReference>
<sequence length="660" mass="74277">MLLPDISCALCGGEVTEANHQPLWKSRFCTIYAPHKNSASASLSRRGQRLQTVDDTISIISPEEQQIDVVITLMRCSWRTSNPFVPYDANTDTSAWGFPFHCSCWELLKATSPTKDVNVQSLFDLCRSFPVLSGSLDFGHDYGGLYCRRHYHGFYPPFPGEETRLSGKCNTSNPIYQDHFLDPMDISFLGKIVEDREPLRNSPSPPPSIPKIEFADDPFGILPVEIIQCIFPYLASADVLNLKLSSHVVAHTPLPDRFWHSRFCHGREFDYMFEFARHSKYKGQWKKVFLLIRQRRNHPFFANRRRIWALATGPHGLHDLLSQTGTCHGTALRSWFEQDAPLDLRAWVTASRNLNPYGNDFSRGSRSLHERYLAFPEILSSISVSVVDLFTGRYVSGARVSDTDGTVLDLGYFEPHSSITFTTTRILGFLLAQDQRGIRGIKVLSESGRTSEWIGESRDLPRRRLVLPKTTEMGENFVKYIKGGFDACKMVSLAVSGHVGSFDYPDSSDSSNDPNFDLCLQDAAIWFPDIPHSGISFFGVPEQRKSDLSQARPLRVAMFSDVTGSHLPHVIGIKLWGAVHGRFHSLQIDLDEPLHGQTKVYLGATDSRLGMINGHSFYLDSAEGERIIGLDVNYIRHDVIISIQVYEILATTHNGISNAN</sequence>
<evidence type="ECO:0000313" key="2">
    <source>
        <dbReference type="Proteomes" id="UP001143856"/>
    </source>
</evidence>
<evidence type="ECO:0000313" key="1">
    <source>
        <dbReference type="EMBL" id="KAJ2992751.1"/>
    </source>
</evidence>
<organism evidence="1 2">
    <name type="scientific">Xylaria curta</name>
    <dbReference type="NCBI Taxonomy" id="42375"/>
    <lineage>
        <taxon>Eukaryota</taxon>
        <taxon>Fungi</taxon>
        <taxon>Dikarya</taxon>
        <taxon>Ascomycota</taxon>
        <taxon>Pezizomycotina</taxon>
        <taxon>Sordariomycetes</taxon>
        <taxon>Xylariomycetidae</taxon>
        <taxon>Xylariales</taxon>
        <taxon>Xylariaceae</taxon>
        <taxon>Xylaria</taxon>
    </lineage>
</organism>
<name>A0ACC1PK73_9PEZI</name>
<gene>
    <name evidence="1" type="ORF">NUW58_g2060</name>
</gene>
<proteinExistence type="predicted"/>
<protein>
    <submittedName>
        <fullName evidence="1">Uncharacterized protein</fullName>
    </submittedName>
</protein>
<accession>A0ACC1PK73</accession>
<reference evidence="1" key="1">
    <citation type="submission" date="2022-10" db="EMBL/GenBank/DDBJ databases">
        <title>Genome Sequence of Xylaria curta.</title>
        <authorList>
            <person name="Buettner E."/>
        </authorList>
    </citation>
    <scope>NUCLEOTIDE SEQUENCE</scope>
    <source>
        <strain evidence="1">Babe10</strain>
    </source>
</reference>
<dbReference type="EMBL" id="JAPDGR010000250">
    <property type="protein sequence ID" value="KAJ2992751.1"/>
    <property type="molecule type" value="Genomic_DNA"/>
</dbReference>
<keyword evidence="2" id="KW-1185">Reference proteome</keyword>